<dbReference type="RefSeq" id="WP_220380478.1">
    <property type="nucleotide sequence ID" value="NZ_CP080544.1"/>
</dbReference>
<feature type="transmembrane region" description="Helical" evidence="1">
    <location>
        <begin position="99"/>
        <end position="116"/>
    </location>
</feature>
<evidence type="ECO:0000256" key="1">
    <source>
        <dbReference type="SAM" id="Phobius"/>
    </source>
</evidence>
<reference evidence="2 3" key="1">
    <citation type="submission" date="2021-08" db="EMBL/GenBank/DDBJ databases">
        <title>Lysobacter sp. strain CJ11 Genome sequencing and assembly.</title>
        <authorList>
            <person name="Kim I."/>
        </authorList>
    </citation>
    <scope>NUCLEOTIDE SEQUENCE [LARGE SCALE GENOMIC DNA]</scope>
    <source>
        <strain evidence="2 3">CJ11</strain>
    </source>
</reference>
<sequence length="132" mass="14368">MQNDSWLDRIGATGSLLCAVHCAIGPVLIALLPTLGLSWFDPRLEFSIATFVTILGLGSVYLGWRRHRATRALSFMLPGLALIWLTLLLPYLHENVVRHAAVMAMGGTLVAAAHLINLKLNHGHVHDASCSH</sequence>
<keyword evidence="1" id="KW-0812">Transmembrane</keyword>
<proteinExistence type="predicted"/>
<feature type="transmembrane region" description="Helical" evidence="1">
    <location>
        <begin position="12"/>
        <end position="32"/>
    </location>
</feature>
<dbReference type="Proteomes" id="UP000824755">
    <property type="component" value="Chromosome"/>
</dbReference>
<dbReference type="EMBL" id="CP080544">
    <property type="protein sequence ID" value="QYR53671.1"/>
    <property type="molecule type" value="Genomic_DNA"/>
</dbReference>
<keyword evidence="1" id="KW-0472">Membrane</keyword>
<organism evidence="2 3">
    <name type="scientific">Lysobacter soyae</name>
    <dbReference type="NCBI Taxonomy" id="2764185"/>
    <lineage>
        <taxon>Bacteria</taxon>
        <taxon>Pseudomonadati</taxon>
        <taxon>Pseudomonadota</taxon>
        <taxon>Gammaproteobacteria</taxon>
        <taxon>Lysobacterales</taxon>
        <taxon>Lysobacteraceae</taxon>
        <taxon>Lysobacter</taxon>
    </lineage>
</organism>
<dbReference type="Pfam" id="PF03203">
    <property type="entry name" value="MerC"/>
    <property type="match status" value="1"/>
</dbReference>
<name>A0ABX8WS65_9GAMM</name>
<dbReference type="Gene3D" id="1.10.287.910">
    <property type="entry name" value="bacterial mercury transporter, merf"/>
    <property type="match status" value="1"/>
</dbReference>
<protein>
    <submittedName>
        <fullName evidence="2">MerC domain-containing protein</fullName>
    </submittedName>
</protein>
<keyword evidence="1" id="KW-1133">Transmembrane helix</keyword>
<accession>A0ABX8WS65</accession>
<gene>
    <name evidence="2" type="ORF">H8L67_04060</name>
</gene>
<dbReference type="InterPro" id="IPR004891">
    <property type="entry name" value="Mercury-R_MerC"/>
</dbReference>
<feature type="transmembrane region" description="Helical" evidence="1">
    <location>
        <begin position="75"/>
        <end position="93"/>
    </location>
</feature>
<keyword evidence="3" id="KW-1185">Reference proteome</keyword>
<feature type="transmembrane region" description="Helical" evidence="1">
    <location>
        <begin position="44"/>
        <end position="63"/>
    </location>
</feature>
<evidence type="ECO:0000313" key="3">
    <source>
        <dbReference type="Proteomes" id="UP000824755"/>
    </source>
</evidence>
<evidence type="ECO:0000313" key="2">
    <source>
        <dbReference type="EMBL" id="QYR53671.1"/>
    </source>
</evidence>